<dbReference type="PANTHER" id="PTHR45138">
    <property type="entry name" value="REGULATORY COMPONENTS OF SENSORY TRANSDUCTION SYSTEM"/>
    <property type="match status" value="1"/>
</dbReference>
<dbReference type="NCBIfam" id="TIGR00254">
    <property type="entry name" value="GGDEF"/>
    <property type="match status" value="1"/>
</dbReference>
<dbReference type="GO" id="GO:0052621">
    <property type="term" value="F:diguanylate cyclase activity"/>
    <property type="evidence" value="ECO:0007669"/>
    <property type="project" value="UniProtKB-EC"/>
</dbReference>
<feature type="transmembrane region" description="Helical" evidence="3">
    <location>
        <begin position="16"/>
        <end position="36"/>
    </location>
</feature>
<keyword evidence="3" id="KW-1133">Transmembrane helix</keyword>
<dbReference type="Pfam" id="PF00990">
    <property type="entry name" value="GGDEF"/>
    <property type="match status" value="1"/>
</dbReference>
<feature type="transmembrane region" description="Helical" evidence="3">
    <location>
        <begin position="155"/>
        <end position="175"/>
    </location>
</feature>
<dbReference type="InterPro" id="IPR000160">
    <property type="entry name" value="GGDEF_dom"/>
</dbReference>
<dbReference type="PANTHER" id="PTHR45138:SF9">
    <property type="entry name" value="DIGUANYLATE CYCLASE DGCM-RELATED"/>
    <property type="match status" value="1"/>
</dbReference>
<evidence type="ECO:0000313" key="6">
    <source>
        <dbReference type="Proteomes" id="UP000451565"/>
    </source>
</evidence>
<evidence type="ECO:0000256" key="2">
    <source>
        <dbReference type="ARBA" id="ARBA00034247"/>
    </source>
</evidence>
<dbReference type="Gene3D" id="3.30.70.270">
    <property type="match status" value="1"/>
</dbReference>
<feature type="transmembrane region" description="Helical" evidence="3">
    <location>
        <begin position="42"/>
        <end position="63"/>
    </location>
</feature>
<dbReference type="Proteomes" id="UP000451565">
    <property type="component" value="Unassembled WGS sequence"/>
</dbReference>
<dbReference type="InterPro" id="IPR050469">
    <property type="entry name" value="Diguanylate_Cyclase"/>
</dbReference>
<dbReference type="FunFam" id="3.30.70.270:FF:000001">
    <property type="entry name" value="Diguanylate cyclase domain protein"/>
    <property type="match status" value="1"/>
</dbReference>
<dbReference type="RefSeq" id="WP_153234550.1">
    <property type="nucleotide sequence ID" value="NZ_WINI01000004.1"/>
</dbReference>
<reference evidence="5 6" key="1">
    <citation type="submission" date="2019-10" db="EMBL/GenBank/DDBJ databases">
        <title>Glaciimonas soli sp. nov., a psychrophilic bacterium isolated from the forest soil of a high elevation mountain in Taiwan.</title>
        <authorList>
            <person name="Wang L.-T."/>
            <person name="Shieh W.Y."/>
        </authorList>
    </citation>
    <scope>NUCLEOTIDE SEQUENCE [LARGE SCALE GENOMIC DNA]</scope>
    <source>
        <strain evidence="5 6">GS1</strain>
    </source>
</reference>
<dbReference type="PROSITE" id="PS50887">
    <property type="entry name" value="GGDEF"/>
    <property type="match status" value="1"/>
</dbReference>
<dbReference type="GO" id="GO:0043709">
    <property type="term" value="P:cell adhesion involved in single-species biofilm formation"/>
    <property type="evidence" value="ECO:0007669"/>
    <property type="project" value="TreeGrafter"/>
</dbReference>
<dbReference type="InterPro" id="IPR043128">
    <property type="entry name" value="Rev_trsase/Diguanyl_cyclase"/>
</dbReference>
<evidence type="ECO:0000259" key="4">
    <source>
        <dbReference type="PROSITE" id="PS50887"/>
    </source>
</evidence>
<dbReference type="GO" id="GO:0005886">
    <property type="term" value="C:plasma membrane"/>
    <property type="evidence" value="ECO:0007669"/>
    <property type="project" value="TreeGrafter"/>
</dbReference>
<feature type="transmembrane region" description="Helical" evidence="3">
    <location>
        <begin position="126"/>
        <end position="149"/>
    </location>
</feature>
<gene>
    <name evidence="5" type="ORF">GEV47_09635</name>
</gene>
<protein>
    <recommendedName>
        <fullName evidence="1">diguanylate cyclase</fullName>
        <ecNumber evidence="1">2.7.7.65</ecNumber>
    </recommendedName>
</protein>
<dbReference type="CDD" id="cd01949">
    <property type="entry name" value="GGDEF"/>
    <property type="match status" value="1"/>
</dbReference>
<name>A0A843YNA0_9BURK</name>
<dbReference type="SUPFAM" id="SSF55073">
    <property type="entry name" value="Nucleotide cyclase"/>
    <property type="match status" value="1"/>
</dbReference>
<proteinExistence type="predicted"/>
<feature type="domain" description="GGDEF" evidence="4">
    <location>
        <begin position="230"/>
        <end position="362"/>
    </location>
</feature>
<accession>A0A843YNA0</accession>
<dbReference type="SMART" id="SM00267">
    <property type="entry name" value="GGDEF"/>
    <property type="match status" value="1"/>
</dbReference>
<evidence type="ECO:0000256" key="1">
    <source>
        <dbReference type="ARBA" id="ARBA00012528"/>
    </source>
</evidence>
<comment type="caution">
    <text evidence="5">The sequence shown here is derived from an EMBL/GenBank/DDBJ whole genome shotgun (WGS) entry which is preliminary data.</text>
</comment>
<dbReference type="OrthoDB" id="9813903at2"/>
<dbReference type="InterPro" id="IPR029787">
    <property type="entry name" value="Nucleotide_cyclase"/>
</dbReference>
<dbReference type="EC" id="2.7.7.65" evidence="1"/>
<evidence type="ECO:0000313" key="5">
    <source>
        <dbReference type="EMBL" id="MQR00945.1"/>
    </source>
</evidence>
<dbReference type="GO" id="GO:1902201">
    <property type="term" value="P:negative regulation of bacterial-type flagellum-dependent cell motility"/>
    <property type="evidence" value="ECO:0007669"/>
    <property type="project" value="TreeGrafter"/>
</dbReference>
<dbReference type="AlphaFoldDB" id="A0A843YNA0"/>
<keyword evidence="6" id="KW-1185">Reference proteome</keyword>
<organism evidence="5 6">
    <name type="scientific">Glaciimonas soli</name>
    <dbReference type="NCBI Taxonomy" id="2590999"/>
    <lineage>
        <taxon>Bacteria</taxon>
        <taxon>Pseudomonadati</taxon>
        <taxon>Pseudomonadota</taxon>
        <taxon>Betaproteobacteria</taxon>
        <taxon>Burkholderiales</taxon>
        <taxon>Oxalobacteraceae</taxon>
        <taxon>Glaciimonas</taxon>
    </lineage>
</organism>
<feature type="transmembrane region" description="Helical" evidence="3">
    <location>
        <begin position="100"/>
        <end position="119"/>
    </location>
</feature>
<sequence length="379" mass="41699">MTSQQLNKINSLSERMLMWVLLSCTFDTLLLAGFAHEGLINGRIAVLYGALSLFFNGVYYVLIKSGFNRRFKDPSMTFLQLMTAALMQVGFLVIAPEVGYLFLINLFAVYAFGMLRLTAGWYLASWLLGALALSIPFHLVGVEIAFPITGHITKILVYLSFILTLGRCMVIANMLGNIRRGLADKNQELSIAMKHVQELATRDALTNTKNRRSLEELLAVEQNRFQRSGSPFCIAILDLDGFKGVNDSFGHAVGDEVLKAFVQIVHSQMRLSDHFARYGGDEFVLVLTDTTVANGMTPLQRICDETAQYDWNQFGEGCGVTASIGVTNYRAGETIDIAFQRADAAMYAAKAAGRNQIVASDEPGYVTSATQAIARAARA</sequence>
<keyword evidence="3" id="KW-0812">Transmembrane</keyword>
<evidence type="ECO:0000256" key="3">
    <source>
        <dbReference type="SAM" id="Phobius"/>
    </source>
</evidence>
<keyword evidence="3" id="KW-0472">Membrane</keyword>
<comment type="catalytic activity">
    <reaction evidence="2">
        <text>2 GTP = 3',3'-c-di-GMP + 2 diphosphate</text>
        <dbReference type="Rhea" id="RHEA:24898"/>
        <dbReference type="ChEBI" id="CHEBI:33019"/>
        <dbReference type="ChEBI" id="CHEBI:37565"/>
        <dbReference type="ChEBI" id="CHEBI:58805"/>
        <dbReference type="EC" id="2.7.7.65"/>
    </reaction>
</comment>
<dbReference type="EMBL" id="WINI01000004">
    <property type="protein sequence ID" value="MQR00945.1"/>
    <property type="molecule type" value="Genomic_DNA"/>
</dbReference>